<dbReference type="InterPro" id="IPR004107">
    <property type="entry name" value="Integrase_SAM-like_N"/>
</dbReference>
<dbReference type="InterPro" id="IPR011010">
    <property type="entry name" value="DNA_brk_join_enz"/>
</dbReference>
<keyword evidence="3" id="KW-0238">DNA-binding</keyword>
<dbReference type="AlphaFoldDB" id="A0A2A5SPX2"/>
<comment type="caution">
    <text evidence="6">The sequence shown here is derived from an EMBL/GenBank/DDBJ whole genome shotgun (WGS) entry which is preliminary data.</text>
</comment>
<protein>
    <submittedName>
        <fullName evidence="6">Site-specific recombinase, phage integrase family</fullName>
    </submittedName>
</protein>
<proteinExistence type="inferred from homology"/>
<dbReference type="GO" id="GO:0015074">
    <property type="term" value="P:DNA integration"/>
    <property type="evidence" value="ECO:0007669"/>
    <property type="project" value="UniProtKB-KW"/>
</dbReference>
<dbReference type="GO" id="GO:0006310">
    <property type="term" value="P:DNA recombination"/>
    <property type="evidence" value="ECO:0007669"/>
    <property type="project" value="UniProtKB-KW"/>
</dbReference>
<comment type="similarity">
    <text evidence="1">Belongs to the 'phage' integrase family.</text>
</comment>
<accession>A0A2A5SPX2</accession>
<dbReference type="Gene3D" id="1.10.150.130">
    <property type="match status" value="1"/>
</dbReference>
<dbReference type="Pfam" id="PF00589">
    <property type="entry name" value="Phage_integrase"/>
    <property type="match status" value="1"/>
</dbReference>
<reference evidence="6 7" key="1">
    <citation type="submission" date="2014-12" db="EMBL/GenBank/DDBJ databases">
        <title>Draft genome sequences of 10 type strains of Lactococcus.</title>
        <authorList>
            <person name="Sun Z."/>
            <person name="Zhong Z."/>
            <person name="Liu W."/>
            <person name="Zhang W."/>
            <person name="Zhang H."/>
        </authorList>
    </citation>
    <scope>NUCLEOTIDE SEQUENCE [LARGE SCALE GENOMIC DNA]</scope>
    <source>
        <strain evidence="6 7">DSM 21502</strain>
    </source>
</reference>
<dbReference type="InterPro" id="IPR013762">
    <property type="entry name" value="Integrase-like_cat_sf"/>
</dbReference>
<keyword evidence="2" id="KW-0229">DNA integration</keyword>
<dbReference type="PANTHER" id="PTHR30629:SF2">
    <property type="entry name" value="PROPHAGE INTEGRASE INTS-RELATED"/>
    <property type="match status" value="1"/>
</dbReference>
<evidence type="ECO:0000256" key="2">
    <source>
        <dbReference type="ARBA" id="ARBA00022908"/>
    </source>
</evidence>
<sequence length="349" mass="40308">MAQITKRGKKWRVTVSTSKYGDHARITKSFENKEDAKKWALENELAKNIGIDLSKRNQTFSNYFENWVKTVKKNDVRETTYQNYLHVIPIVKKLFGNTKISALDDLIVQSKIDDYSENHSRKTTTEVLLKIRTALSYAYGHGLLATDFGKLVKTRGKVSEKKNISLSITEMKILRQYLLRAHKDEFEIMVLLALETGARRGELLGLRPEYIEENAILIRESISPTSNDTELKTKKSRRKLSLNHDVWELLMSIKPKKNGYIFDPDGFKQSEKLGRLLERLGLSKTTFHGLRDTHASFLFLSEKISIDYISQRLGHSNIQTTMNYYLTLMPEKKHQQDADALDFLNSLSE</sequence>
<organism evidence="6 7">
    <name type="scientific">Lactococcus cremoris subsp. tructae</name>
    <dbReference type="NCBI Taxonomy" id="542833"/>
    <lineage>
        <taxon>Bacteria</taxon>
        <taxon>Bacillati</taxon>
        <taxon>Bacillota</taxon>
        <taxon>Bacilli</taxon>
        <taxon>Lactobacillales</taxon>
        <taxon>Streptococcaceae</taxon>
        <taxon>Lactococcus</taxon>
    </lineage>
</organism>
<dbReference type="PANTHER" id="PTHR30629">
    <property type="entry name" value="PROPHAGE INTEGRASE"/>
    <property type="match status" value="1"/>
</dbReference>
<dbReference type="Proteomes" id="UP000218711">
    <property type="component" value="Unassembled WGS sequence"/>
</dbReference>
<name>A0A2A5SPX2_LACLC</name>
<dbReference type="EMBL" id="JXKC01000015">
    <property type="protein sequence ID" value="PCS16229.1"/>
    <property type="molecule type" value="Genomic_DNA"/>
</dbReference>
<evidence type="ECO:0000256" key="3">
    <source>
        <dbReference type="ARBA" id="ARBA00023125"/>
    </source>
</evidence>
<dbReference type="Pfam" id="PF14659">
    <property type="entry name" value="Phage_int_SAM_3"/>
    <property type="match status" value="1"/>
</dbReference>
<dbReference type="InterPro" id="IPR010998">
    <property type="entry name" value="Integrase_recombinase_N"/>
</dbReference>
<dbReference type="PROSITE" id="PS51898">
    <property type="entry name" value="TYR_RECOMBINASE"/>
    <property type="match status" value="1"/>
</dbReference>
<dbReference type="InterPro" id="IPR002104">
    <property type="entry name" value="Integrase_catalytic"/>
</dbReference>
<evidence type="ECO:0000313" key="7">
    <source>
        <dbReference type="Proteomes" id="UP000218711"/>
    </source>
</evidence>
<dbReference type="InterPro" id="IPR050808">
    <property type="entry name" value="Phage_Integrase"/>
</dbReference>
<evidence type="ECO:0000256" key="4">
    <source>
        <dbReference type="ARBA" id="ARBA00023172"/>
    </source>
</evidence>
<evidence type="ECO:0000259" key="5">
    <source>
        <dbReference type="PROSITE" id="PS51898"/>
    </source>
</evidence>
<feature type="domain" description="Tyr recombinase" evidence="5">
    <location>
        <begin position="159"/>
        <end position="340"/>
    </location>
</feature>
<evidence type="ECO:0000256" key="1">
    <source>
        <dbReference type="ARBA" id="ARBA00008857"/>
    </source>
</evidence>
<dbReference type="Gene3D" id="1.10.443.10">
    <property type="entry name" value="Intergrase catalytic core"/>
    <property type="match status" value="1"/>
</dbReference>
<dbReference type="CDD" id="cd01189">
    <property type="entry name" value="INT_ICEBs1_C_like"/>
    <property type="match status" value="1"/>
</dbReference>
<dbReference type="RefSeq" id="WP_096816558.1">
    <property type="nucleotide sequence ID" value="NZ_JXKC01000015.1"/>
</dbReference>
<evidence type="ECO:0000313" key="6">
    <source>
        <dbReference type="EMBL" id="PCS16229.1"/>
    </source>
</evidence>
<dbReference type="SUPFAM" id="SSF56349">
    <property type="entry name" value="DNA breaking-rejoining enzymes"/>
    <property type="match status" value="1"/>
</dbReference>
<keyword evidence="4" id="KW-0233">DNA recombination</keyword>
<gene>
    <name evidence="6" type="ORF">RU92_GL001090</name>
</gene>
<dbReference type="GO" id="GO:0003677">
    <property type="term" value="F:DNA binding"/>
    <property type="evidence" value="ECO:0007669"/>
    <property type="project" value="UniProtKB-KW"/>
</dbReference>